<dbReference type="EMBL" id="UINC01134240">
    <property type="protein sequence ID" value="SVD17656.1"/>
    <property type="molecule type" value="Genomic_DNA"/>
</dbReference>
<reference evidence="1" key="1">
    <citation type="submission" date="2018-05" db="EMBL/GenBank/DDBJ databases">
        <authorList>
            <person name="Lanie J.A."/>
            <person name="Ng W.-L."/>
            <person name="Kazmierczak K.M."/>
            <person name="Andrzejewski T.M."/>
            <person name="Davidsen T.M."/>
            <person name="Wayne K.J."/>
            <person name="Tettelin H."/>
            <person name="Glass J.I."/>
            <person name="Rusch D."/>
            <person name="Podicherti R."/>
            <person name="Tsui H.-C.T."/>
            <person name="Winkler M.E."/>
        </authorList>
    </citation>
    <scope>NUCLEOTIDE SEQUENCE</scope>
</reference>
<protein>
    <submittedName>
        <fullName evidence="1">Uncharacterized protein</fullName>
    </submittedName>
</protein>
<gene>
    <name evidence="1" type="ORF">METZ01_LOCUS370510</name>
</gene>
<name>A0A382T6G6_9ZZZZ</name>
<dbReference type="AlphaFoldDB" id="A0A382T6G6"/>
<sequence>MEAFKEKIRLEREKFIADVNSRSKH</sequence>
<evidence type="ECO:0000313" key="1">
    <source>
        <dbReference type="EMBL" id="SVD17656.1"/>
    </source>
</evidence>
<accession>A0A382T6G6</accession>
<proteinExistence type="predicted"/>
<organism evidence="1">
    <name type="scientific">marine metagenome</name>
    <dbReference type="NCBI Taxonomy" id="408172"/>
    <lineage>
        <taxon>unclassified sequences</taxon>
        <taxon>metagenomes</taxon>
        <taxon>ecological metagenomes</taxon>
    </lineage>
</organism>